<dbReference type="InterPro" id="IPR009075">
    <property type="entry name" value="AcylCo_DH/oxidase_C"/>
</dbReference>
<evidence type="ECO:0000259" key="9">
    <source>
        <dbReference type="Pfam" id="PF02771"/>
    </source>
</evidence>
<dbReference type="InterPro" id="IPR009100">
    <property type="entry name" value="AcylCoA_DH/oxidase_NM_dom_sf"/>
</dbReference>
<protein>
    <submittedName>
        <fullName evidence="10">Unannotated protein</fullName>
    </submittedName>
</protein>
<dbReference type="Gene3D" id="1.10.540.10">
    <property type="entry name" value="Acyl-CoA dehydrogenase/oxidase, N-terminal domain"/>
    <property type="match status" value="1"/>
</dbReference>
<dbReference type="InterPro" id="IPR013786">
    <property type="entry name" value="AcylCoA_DH/ox_N"/>
</dbReference>
<evidence type="ECO:0000256" key="5">
    <source>
        <dbReference type="ARBA" id="ARBA00022827"/>
    </source>
</evidence>
<evidence type="ECO:0000256" key="2">
    <source>
        <dbReference type="ARBA" id="ARBA00009347"/>
    </source>
</evidence>
<dbReference type="FunFam" id="2.40.110.10:FF:000002">
    <property type="entry name" value="Acyl-CoA dehydrogenase fadE12"/>
    <property type="match status" value="1"/>
</dbReference>
<dbReference type="EMBL" id="CAFBLQ010000001">
    <property type="protein sequence ID" value="CAB4856673.1"/>
    <property type="molecule type" value="Genomic_DNA"/>
</dbReference>
<accession>A0A6J7CNY5</accession>
<dbReference type="InterPro" id="IPR036250">
    <property type="entry name" value="AcylCo_DH-like_C"/>
</dbReference>
<evidence type="ECO:0000256" key="6">
    <source>
        <dbReference type="ARBA" id="ARBA00023002"/>
    </source>
</evidence>
<dbReference type="InterPro" id="IPR037069">
    <property type="entry name" value="AcylCoA_DH/ox_N_sf"/>
</dbReference>
<organism evidence="10">
    <name type="scientific">freshwater metagenome</name>
    <dbReference type="NCBI Taxonomy" id="449393"/>
    <lineage>
        <taxon>unclassified sequences</taxon>
        <taxon>metagenomes</taxon>
        <taxon>ecological metagenomes</taxon>
    </lineage>
</organism>
<dbReference type="InterPro" id="IPR050741">
    <property type="entry name" value="Acyl-CoA_dehydrogenase"/>
</dbReference>
<feature type="domain" description="Acyl-CoA oxidase/dehydrogenase middle" evidence="8">
    <location>
        <begin position="128"/>
        <end position="205"/>
    </location>
</feature>
<dbReference type="Gene3D" id="2.40.110.10">
    <property type="entry name" value="Butyryl-CoA Dehydrogenase, subunit A, domain 2"/>
    <property type="match status" value="1"/>
</dbReference>
<dbReference type="GO" id="GO:0050660">
    <property type="term" value="F:flavin adenine dinucleotide binding"/>
    <property type="evidence" value="ECO:0007669"/>
    <property type="project" value="InterPro"/>
</dbReference>
<evidence type="ECO:0000259" key="7">
    <source>
        <dbReference type="Pfam" id="PF00441"/>
    </source>
</evidence>
<evidence type="ECO:0000259" key="8">
    <source>
        <dbReference type="Pfam" id="PF02770"/>
    </source>
</evidence>
<dbReference type="GO" id="GO:0033539">
    <property type="term" value="P:fatty acid beta-oxidation using acyl-CoA dehydrogenase"/>
    <property type="evidence" value="ECO:0007669"/>
    <property type="project" value="TreeGrafter"/>
</dbReference>
<keyword evidence="6" id="KW-0560">Oxidoreductase</keyword>
<feature type="domain" description="Acyl-CoA dehydrogenase/oxidase N-terminal" evidence="9">
    <location>
        <begin position="11"/>
        <end position="123"/>
    </location>
</feature>
<evidence type="ECO:0000313" key="10">
    <source>
        <dbReference type="EMBL" id="CAB4856673.1"/>
    </source>
</evidence>
<dbReference type="InterPro" id="IPR046373">
    <property type="entry name" value="Acyl-CoA_Oxase/DH_mid-dom_sf"/>
</dbReference>
<dbReference type="GO" id="GO:0005737">
    <property type="term" value="C:cytoplasm"/>
    <property type="evidence" value="ECO:0007669"/>
    <property type="project" value="TreeGrafter"/>
</dbReference>
<comment type="subunit">
    <text evidence="3">Homodimer.</text>
</comment>
<keyword evidence="4" id="KW-0285">Flavoprotein</keyword>
<dbReference type="SUPFAM" id="SSF47203">
    <property type="entry name" value="Acyl-CoA dehydrogenase C-terminal domain-like"/>
    <property type="match status" value="1"/>
</dbReference>
<evidence type="ECO:0000256" key="3">
    <source>
        <dbReference type="ARBA" id="ARBA00011738"/>
    </source>
</evidence>
<reference evidence="10" key="1">
    <citation type="submission" date="2020-05" db="EMBL/GenBank/DDBJ databases">
        <authorList>
            <person name="Chiriac C."/>
            <person name="Salcher M."/>
            <person name="Ghai R."/>
            <person name="Kavagutti S V."/>
        </authorList>
    </citation>
    <scope>NUCLEOTIDE SEQUENCE</scope>
</reference>
<sequence length="421" mass="47059">MTWDFETEPEFEAKLEWMRGFVREEIFPLETLHLDFQTFLKVAAPLMQQVKDQGLWAAHLGPDLGGQGYGQVKLGLMHEILGMCEYAPPIFGNQAPDSGNSELIALAATPEQRKQWLEPLLAGQIYSAFSMTEQGTGADPTQFTTSAVLDGDEWVINGTKWFVSNADRADLHVLMAVTDPDEHRHRRASMLLVPADTPGISLRRIGSMNDPYPVPSMHTQAEVTYTDVRIPAESILGKRGQAFELAQERLGPGRIHHCMRWVGVCRRAFDALCERAVSKSLHGSLLADKQTVQNWVADSAAAIESARLLTLHAAWKIDQVGARAAAREIAMIKYYGAPIMHDVIDRALQIHGSLGYSTDLPLEHLYRWARASRIYDGPDEVHRMVVARGILREYEPRDIPSEHIPTRHAAALEKYGHLLSD</sequence>
<keyword evidence="5" id="KW-0274">FAD</keyword>
<dbReference type="GO" id="GO:0003995">
    <property type="term" value="F:acyl-CoA dehydrogenase activity"/>
    <property type="evidence" value="ECO:0007669"/>
    <property type="project" value="TreeGrafter"/>
</dbReference>
<evidence type="ECO:0000256" key="4">
    <source>
        <dbReference type="ARBA" id="ARBA00022630"/>
    </source>
</evidence>
<gene>
    <name evidence="10" type="ORF">UFOPK3423_00006</name>
</gene>
<dbReference type="AlphaFoldDB" id="A0A6J7CNY5"/>
<dbReference type="InterPro" id="IPR006091">
    <property type="entry name" value="Acyl-CoA_Oxase/DH_mid-dom"/>
</dbReference>
<feature type="domain" description="Acyl-CoA dehydrogenase/oxidase C-terminal" evidence="7">
    <location>
        <begin position="243"/>
        <end position="391"/>
    </location>
</feature>
<name>A0A6J7CNY5_9ZZZZ</name>
<dbReference type="Pfam" id="PF00441">
    <property type="entry name" value="Acyl-CoA_dh_1"/>
    <property type="match status" value="1"/>
</dbReference>
<comment type="cofactor">
    <cofactor evidence="1">
        <name>FAD</name>
        <dbReference type="ChEBI" id="CHEBI:57692"/>
    </cofactor>
</comment>
<proteinExistence type="inferred from homology"/>
<dbReference type="Gene3D" id="1.20.140.10">
    <property type="entry name" value="Butyryl-CoA Dehydrogenase, subunit A, domain 3"/>
    <property type="match status" value="1"/>
</dbReference>
<comment type="similarity">
    <text evidence="2">Belongs to the acyl-CoA dehydrogenase family.</text>
</comment>
<dbReference type="PANTHER" id="PTHR48083:SF13">
    <property type="entry name" value="ACYL-COA DEHYDROGENASE FAMILY MEMBER 11"/>
    <property type="match status" value="1"/>
</dbReference>
<dbReference type="Pfam" id="PF02770">
    <property type="entry name" value="Acyl-CoA_dh_M"/>
    <property type="match status" value="1"/>
</dbReference>
<dbReference type="PANTHER" id="PTHR48083">
    <property type="entry name" value="MEDIUM-CHAIN SPECIFIC ACYL-COA DEHYDROGENASE, MITOCHONDRIAL-RELATED"/>
    <property type="match status" value="1"/>
</dbReference>
<dbReference type="SUPFAM" id="SSF56645">
    <property type="entry name" value="Acyl-CoA dehydrogenase NM domain-like"/>
    <property type="match status" value="1"/>
</dbReference>
<dbReference type="Pfam" id="PF02771">
    <property type="entry name" value="Acyl-CoA_dh_N"/>
    <property type="match status" value="1"/>
</dbReference>
<evidence type="ECO:0000256" key="1">
    <source>
        <dbReference type="ARBA" id="ARBA00001974"/>
    </source>
</evidence>